<gene>
    <name evidence="2" type="ORF">SAMN05444377_11111</name>
</gene>
<keyword evidence="1" id="KW-0732">Signal</keyword>
<feature type="chain" id="PRO_5013222995" evidence="1">
    <location>
        <begin position="19"/>
        <end position="578"/>
    </location>
</feature>
<accession>A0A1M5C8R7</accession>
<dbReference type="EMBL" id="FQVQ01000011">
    <property type="protein sequence ID" value="SHF51111.1"/>
    <property type="molecule type" value="Genomic_DNA"/>
</dbReference>
<evidence type="ECO:0000256" key="1">
    <source>
        <dbReference type="SAM" id="SignalP"/>
    </source>
</evidence>
<dbReference type="OrthoDB" id="5512913at2"/>
<evidence type="ECO:0000313" key="3">
    <source>
        <dbReference type="Proteomes" id="UP000184147"/>
    </source>
</evidence>
<dbReference type="RefSeq" id="WP_143161771.1">
    <property type="nucleotide sequence ID" value="NZ_FQVQ01000011.1"/>
</dbReference>
<dbReference type="STRING" id="1124188.SAMN05444377_11111"/>
<proteinExistence type="predicted"/>
<sequence>MKYCITLLALCIAPMVCSQSYGEFKVHENGLIYSPAAVGKLKHIVDSLNLKFKVCDFSKRFQSMPQAHGYYVTLDGSRCKEALADMKAGMAPETLRQKYATETFAQLPLHEYRYTNYEKKSMIGWQMLDLNSNDQHDLEFELADFQSQFKEPLAQKWVYSYEVSDYDKSEHLAAIYFTSTPTAVSLPANYSRAIQYALCMIDTTQTVMLAERDSYELFNRKHTKAFDKFWSYLEKKYNRVKPRPYDYELAYTLDQLNDDETPDTTAAIAYDSMEKVDYVAVDTTAVDFTLVDTTAVDTAVAVYPYESHKPSRLYLRLQRMSKEERQQLIDKNEANFRYNQAQDSIWESQLAERVQTLYATDKKFSSLLHSAYEEAKTHSQSNDNLERVIAWTIGPREALEMKRRRRVVGGCSMDQRPRIHAQEIAVLAAETTHWEIFLRSHLDIMNDRFDRVSDGSYAYAGRKTYIRELEVLDINLIDLVLGITLRIDQASQHHYFGSIGRMGRALAESQDRENIEKTILEAITASDLDVYNRQLFYYLYLNYVYNLPELAQQEVAGARLNAVLASLPFTAKGYVRRE</sequence>
<organism evidence="2 3">
    <name type="scientific">Flavobacterium fontis</name>
    <dbReference type="NCBI Taxonomy" id="1124188"/>
    <lineage>
        <taxon>Bacteria</taxon>
        <taxon>Pseudomonadati</taxon>
        <taxon>Bacteroidota</taxon>
        <taxon>Flavobacteriia</taxon>
        <taxon>Flavobacteriales</taxon>
        <taxon>Flavobacteriaceae</taxon>
        <taxon>Flavobacterium</taxon>
    </lineage>
</organism>
<name>A0A1M5C8R7_9FLAO</name>
<protein>
    <submittedName>
        <fullName evidence="2">Uncharacterized protein</fullName>
    </submittedName>
</protein>
<reference evidence="2 3" key="1">
    <citation type="submission" date="2016-11" db="EMBL/GenBank/DDBJ databases">
        <authorList>
            <person name="Jaros S."/>
            <person name="Januszkiewicz K."/>
            <person name="Wedrychowicz H."/>
        </authorList>
    </citation>
    <scope>NUCLEOTIDE SEQUENCE [LARGE SCALE GENOMIC DNA]</scope>
    <source>
        <strain evidence="2 3">DSM 25660</strain>
    </source>
</reference>
<dbReference type="AlphaFoldDB" id="A0A1M5C8R7"/>
<keyword evidence="3" id="KW-1185">Reference proteome</keyword>
<feature type="signal peptide" evidence="1">
    <location>
        <begin position="1"/>
        <end position="18"/>
    </location>
</feature>
<evidence type="ECO:0000313" key="2">
    <source>
        <dbReference type="EMBL" id="SHF51111.1"/>
    </source>
</evidence>
<dbReference type="Proteomes" id="UP000184147">
    <property type="component" value="Unassembled WGS sequence"/>
</dbReference>